<reference evidence="2" key="1">
    <citation type="journal article" date="1997" name="J. Virol.">
        <title>The superantigen-homologous viral immediate-early gene ie14/vsag in herpesvirus saimiri-transformed human T cells.</title>
        <authorList>
            <person name="Knappe A."/>
            <person name="Hiller C."/>
            <person name="Thurau M."/>
            <person name="Wittmann S."/>
            <person name="Hofmann H."/>
            <person name="Fleckenstein B."/>
            <person name="Fickenscher H."/>
        </authorList>
    </citation>
    <scope>NUCLEOTIDE SEQUENCE</scope>
    <source>
        <strain evidence="2">C-488</strain>
    </source>
</reference>
<accession>O40644</accession>
<sequence length="729" mass="83281">MFLLPVYNIPPAKGFLKEVQTRDCNFNIQLKIFCCLATNQAVSSLDFNQLDCIMGHESTFYTCRAVRRLLLGSNWYPFIDTLNESATGTRGPMYNGPGLIINNTDSTYKLTNICSNKYLPIIYSLETTDMPHEPLAYRAIYFPDLEQTPIDYMCMFKIICRYVTMSELEECYEYFLATVSPPFVNTCKKNYLRLVSALKTLPSTVLATPNPLDQLEFFKFSILSFMQEWSLNSLLNTTKKKIIAAVHSHPHIVIKLCSQNAFKEIKVTDANFIEMQQTVNHVMPNFHAEITKRDPGSRPLKVSVLLSDGVKWVIYPSSLPIYRVTMCLASVAAVLSDTKTSDKQDIRTASALVSIFRKINYAPKDKKKDMTLNSKVALDIFRNYTAQTYAEEDEFMTYRPIHRLGINNFKVNVFNTNMVINTKIFTHSVPWTYKSLMDIPRLTKNFVFKKYSVKEPSFTVSVFYCENMCNGAAININISGDLLTFLHAMGNMKCYMPIKNILPVSLANWNSTLDLHGLENQSIVRTGRRDVFWTTNFPSAVSTKLGFNVSWFKAATATISKIYGTSLTSHVTKEVSPIISNNSARLSLLKNNLFSVLESRNRSQIQTLHKRMLECLVALCSFLRLDSHTVRRLAQKGMFDFSKKTISHAKNKHDCALLGYKKCNMIPKVLSFNKKTRLDEHGRNANFLAFISATGFHVPKIRAKLIKHVLRTLGLHWRRTYKHVYNTAQ</sequence>
<dbReference type="Pfam" id="PF03043">
    <property type="entry name" value="Herpes_UL87"/>
    <property type="match status" value="1"/>
</dbReference>
<comment type="similarity">
    <text evidence="1">Belongs to the herpesviridae UL87 family.</text>
</comment>
<proteinExistence type="inferred from homology"/>
<dbReference type="EMBL" id="Y13183">
    <property type="protein sequence ID" value="CAA73638.1"/>
    <property type="molecule type" value="Genomic_DNA"/>
</dbReference>
<dbReference type="InterPro" id="IPR004285">
    <property type="entry name" value="Herpes_UL87_C"/>
</dbReference>
<evidence type="ECO:0000313" key="2">
    <source>
        <dbReference type="EMBL" id="CAA73638.1"/>
    </source>
</evidence>
<protein>
    <submittedName>
        <fullName evidence="2">Uncharacterized protein orf24</fullName>
    </submittedName>
</protein>
<organismHost>
    <name type="scientific">Saimiri sciureus</name>
    <name type="common">Common squirrel monkey</name>
    <dbReference type="NCBI Taxonomy" id="9521"/>
</organismHost>
<name>O40644_SHV2</name>
<gene>
    <name evidence="2" type="primary">orf24</name>
</gene>
<organism evidence="2">
    <name type="scientific">Saimiriine herpesvirus 2</name>
    <name type="common">SaHV-2</name>
    <name type="synonym">Herpesvirus saimiri</name>
    <dbReference type="NCBI Taxonomy" id="10381"/>
    <lineage>
        <taxon>Viruses</taxon>
        <taxon>Duplodnaviria</taxon>
        <taxon>Heunggongvirae</taxon>
        <taxon>Peploviricota</taxon>
        <taxon>Herviviricetes</taxon>
        <taxon>Herpesvirales</taxon>
        <taxon>Orthoherpesviridae</taxon>
        <taxon>Gammaherpesvirinae</taxon>
        <taxon>Rhadinovirus</taxon>
        <taxon>Rhadinovirus saimiriinegamma2</taxon>
    </lineage>
</organism>
<evidence type="ECO:0000256" key="1">
    <source>
        <dbReference type="ARBA" id="ARBA00007679"/>
    </source>
</evidence>